<name>A0A139HQ98_9PEZI</name>
<accession>A0A139HQ98</accession>
<reference evidence="1 2" key="1">
    <citation type="submission" date="2015-07" db="EMBL/GenBank/DDBJ databases">
        <title>Comparative genomics of the Sigatoka disease complex on banana suggests a link between parallel evolutionary changes in Pseudocercospora fijiensis and Pseudocercospora eumusae and increased virulence on the banana host.</title>
        <authorList>
            <person name="Chang T.-C."/>
            <person name="Salvucci A."/>
            <person name="Crous P.W."/>
            <person name="Stergiopoulos I."/>
        </authorList>
    </citation>
    <scope>NUCLEOTIDE SEQUENCE [LARGE SCALE GENOMIC DNA]</scope>
    <source>
        <strain evidence="1 2">CBS 114824</strain>
    </source>
</reference>
<proteinExistence type="predicted"/>
<evidence type="ECO:0000313" key="1">
    <source>
        <dbReference type="EMBL" id="KXT04655.1"/>
    </source>
</evidence>
<comment type="caution">
    <text evidence="1">The sequence shown here is derived from an EMBL/GenBank/DDBJ whole genome shotgun (WGS) entry which is preliminary data.</text>
</comment>
<sequence>MAVPVVSEPVPAVVGTAIKGLSFDVIGLPAPRGSVKIHQFGRIDHTAATDSQKSIRCIWLGEVDGLANRVVLWLNLDFVKDLESDAFTF</sequence>
<protein>
    <submittedName>
        <fullName evidence="1">Uncharacterized protein</fullName>
    </submittedName>
</protein>
<dbReference type="Proteomes" id="UP000070133">
    <property type="component" value="Unassembled WGS sequence"/>
</dbReference>
<dbReference type="EMBL" id="LFZN01000019">
    <property type="protein sequence ID" value="KXT04655.1"/>
    <property type="molecule type" value="Genomic_DNA"/>
</dbReference>
<organism evidence="1 2">
    <name type="scientific">Pseudocercospora eumusae</name>
    <dbReference type="NCBI Taxonomy" id="321146"/>
    <lineage>
        <taxon>Eukaryota</taxon>
        <taxon>Fungi</taxon>
        <taxon>Dikarya</taxon>
        <taxon>Ascomycota</taxon>
        <taxon>Pezizomycotina</taxon>
        <taxon>Dothideomycetes</taxon>
        <taxon>Dothideomycetidae</taxon>
        <taxon>Mycosphaerellales</taxon>
        <taxon>Mycosphaerellaceae</taxon>
        <taxon>Pseudocercospora</taxon>
    </lineage>
</organism>
<evidence type="ECO:0000313" key="2">
    <source>
        <dbReference type="Proteomes" id="UP000070133"/>
    </source>
</evidence>
<dbReference type="AlphaFoldDB" id="A0A139HQ98"/>
<gene>
    <name evidence="1" type="ORF">AC578_2120</name>
</gene>
<keyword evidence="2" id="KW-1185">Reference proteome</keyword>